<evidence type="ECO:0000313" key="4">
    <source>
        <dbReference type="Proteomes" id="UP000078284"/>
    </source>
</evidence>
<protein>
    <submittedName>
        <fullName evidence="3">SBE2.1</fullName>
    </submittedName>
</protein>
<dbReference type="ExpressionAtlas" id="A0A178W019">
    <property type="expression patterns" value="baseline and differential"/>
</dbReference>
<feature type="compositionally biased region" description="Low complexity" evidence="1">
    <location>
        <begin position="77"/>
        <end position="91"/>
    </location>
</feature>
<feature type="compositionally biased region" description="Basic and acidic residues" evidence="1">
    <location>
        <begin position="139"/>
        <end position="148"/>
    </location>
</feature>
<comment type="caution">
    <text evidence="3">The sequence shown here is derived from an EMBL/GenBank/DDBJ whole genome shotgun (WGS) entry which is preliminary data.</text>
</comment>
<feature type="region of interest" description="Disordered" evidence="1">
    <location>
        <begin position="139"/>
        <end position="158"/>
    </location>
</feature>
<dbReference type="PANTHER" id="PTHR43651">
    <property type="entry name" value="1,4-ALPHA-GLUCAN-BRANCHING ENZYME"/>
    <property type="match status" value="1"/>
</dbReference>
<dbReference type="InterPro" id="IPR014756">
    <property type="entry name" value="Ig_E-set"/>
</dbReference>
<reference evidence="4" key="1">
    <citation type="journal article" date="2016" name="Proc. Natl. Acad. Sci. U.S.A.">
        <title>Chromosome-level assembly of Arabidopsis thaliana Ler reveals the extent of translocation and inversion polymorphisms.</title>
        <authorList>
            <person name="Zapata L."/>
            <person name="Ding J."/>
            <person name="Willing E.M."/>
            <person name="Hartwig B."/>
            <person name="Bezdan D."/>
            <person name="Jiao W.B."/>
            <person name="Patel V."/>
            <person name="Velikkakam James G."/>
            <person name="Koornneef M."/>
            <person name="Ossowski S."/>
            <person name="Schneeberger K."/>
        </authorList>
    </citation>
    <scope>NUCLEOTIDE SEQUENCE [LARGE SCALE GENOMIC DNA]</scope>
    <source>
        <strain evidence="4">cv. Landsberg erecta</strain>
    </source>
</reference>
<sequence>MVYTISGVRFPHLPSIKKKNSSLHSFNEDLRRSNAVSFSLRKDSRSSGKVFARKPSYDSDSSSLATTASEKLRGHQSDSSSSASDQVQSRDTVSDDTQVLGNVDVQKTEEAQETETLDQTSALSTSGSISYKEDFAKMSHSVDQEVGQRKIPPPGDGKRIYDIDPMLNSHRNHLDYRYGQYRKLREEIDKNEGGLEAFSRGYEIFGFTRSATGITYREWAPGAKAASLIGDFNNWNAKSDVMARNDFGVWEIFLPNNADGSPAIPHGSRVKVTCS</sequence>
<proteinExistence type="predicted"/>
<dbReference type="Proteomes" id="UP000078284">
    <property type="component" value="Chromosome 2"/>
</dbReference>
<feature type="domain" description="Glycoside hydrolase family 13 N-terminal" evidence="2">
    <location>
        <begin position="205"/>
        <end position="274"/>
    </location>
</feature>
<dbReference type="Pfam" id="PF02922">
    <property type="entry name" value="CBM_48"/>
    <property type="match status" value="1"/>
</dbReference>
<dbReference type="InterPro" id="IPR013783">
    <property type="entry name" value="Ig-like_fold"/>
</dbReference>
<evidence type="ECO:0000313" key="3">
    <source>
        <dbReference type="EMBL" id="OAP11051.1"/>
    </source>
</evidence>
<dbReference type="PANTHER" id="PTHR43651:SF9">
    <property type="entry name" value="1,4-ALPHA-GLUCAN-BRANCHING ENZYME 2-1, CHLOROPLASTIC_AMYLOPLASTIC"/>
    <property type="match status" value="1"/>
</dbReference>
<feature type="compositionally biased region" description="Low complexity" evidence="1">
    <location>
        <begin position="58"/>
        <end position="69"/>
    </location>
</feature>
<dbReference type="Gene3D" id="2.60.40.10">
    <property type="entry name" value="Immunoglobulins"/>
    <property type="match status" value="1"/>
</dbReference>
<feature type="region of interest" description="Disordered" evidence="1">
    <location>
        <begin position="38"/>
        <end position="125"/>
    </location>
</feature>
<dbReference type="EMBL" id="LUHQ01000002">
    <property type="protein sequence ID" value="OAP11051.1"/>
    <property type="molecule type" value="Genomic_DNA"/>
</dbReference>
<accession>A0A178W019</accession>
<evidence type="ECO:0000259" key="2">
    <source>
        <dbReference type="Pfam" id="PF02922"/>
    </source>
</evidence>
<dbReference type="GO" id="GO:0004553">
    <property type="term" value="F:hydrolase activity, hydrolyzing O-glycosyl compounds"/>
    <property type="evidence" value="ECO:0007669"/>
    <property type="project" value="InterPro"/>
</dbReference>
<dbReference type="CDD" id="cd02854">
    <property type="entry name" value="E_set_GBE_euk_N"/>
    <property type="match status" value="1"/>
</dbReference>
<dbReference type="AlphaFoldDB" id="A0A178W019"/>
<gene>
    <name evidence="3" type="ordered locus">AXX17_At2g33120</name>
</gene>
<dbReference type="GO" id="GO:0005975">
    <property type="term" value="P:carbohydrate metabolic process"/>
    <property type="evidence" value="ECO:0007669"/>
    <property type="project" value="InterPro"/>
</dbReference>
<name>A0A178W019_ARATH</name>
<organism evidence="3 4">
    <name type="scientific">Arabidopsis thaliana</name>
    <name type="common">Mouse-ear cress</name>
    <dbReference type="NCBI Taxonomy" id="3702"/>
    <lineage>
        <taxon>Eukaryota</taxon>
        <taxon>Viridiplantae</taxon>
        <taxon>Streptophyta</taxon>
        <taxon>Embryophyta</taxon>
        <taxon>Tracheophyta</taxon>
        <taxon>Spermatophyta</taxon>
        <taxon>Magnoliopsida</taxon>
        <taxon>eudicotyledons</taxon>
        <taxon>Gunneridae</taxon>
        <taxon>Pentapetalae</taxon>
        <taxon>rosids</taxon>
        <taxon>malvids</taxon>
        <taxon>Brassicales</taxon>
        <taxon>Brassicaceae</taxon>
        <taxon>Camelineae</taxon>
        <taxon>Arabidopsis</taxon>
    </lineage>
</organism>
<evidence type="ECO:0000256" key="1">
    <source>
        <dbReference type="SAM" id="MobiDB-lite"/>
    </source>
</evidence>
<dbReference type="SUPFAM" id="SSF81296">
    <property type="entry name" value="E set domains"/>
    <property type="match status" value="1"/>
</dbReference>
<dbReference type="InterPro" id="IPR004193">
    <property type="entry name" value="Glyco_hydro_13_N"/>
</dbReference>